<name>A0A427AJI8_ENSVE</name>
<proteinExistence type="predicted"/>
<feature type="region of interest" description="Disordered" evidence="1">
    <location>
        <begin position="44"/>
        <end position="68"/>
    </location>
</feature>
<evidence type="ECO:0000256" key="1">
    <source>
        <dbReference type="SAM" id="MobiDB-lite"/>
    </source>
</evidence>
<accession>A0A427AJI8</accession>
<feature type="compositionally biased region" description="Basic and acidic residues" evidence="1">
    <location>
        <begin position="46"/>
        <end position="63"/>
    </location>
</feature>
<organism evidence="2 3">
    <name type="scientific">Ensete ventricosum</name>
    <name type="common">Abyssinian banana</name>
    <name type="synonym">Musa ensete</name>
    <dbReference type="NCBI Taxonomy" id="4639"/>
    <lineage>
        <taxon>Eukaryota</taxon>
        <taxon>Viridiplantae</taxon>
        <taxon>Streptophyta</taxon>
        <taxon>Embryophyta</taxon>
        <taxon>Tracheophyta</taxon>
        <taxon>Spermatophyta</taxon>
        <taxon>Magnoliopsida</taxon>
        <taxon>Liliopsida</taxon>
        <taxon>Zingiberales</taxon>
        <taxon>Musaceae</taxon>
        <taxon>Ensete</taxon>
    </lineage>
</organism>
<dbReference type="Proteomes" id="UP000287651">
    <property type="component" value="Unassembled WGS sequence"/>
</dbReference>
<sequence>MATARDEGGNYNLGFLDGNMWQYQGVGKGGCNLVLDGNNNSSKVWKTADSDDSKGRKEERSEDNIDGVIGSNVSSKVGRDNSGGEEWQTMASGRKWRDASDRSIVDGGSGRWLWNHRTVRSIPFFVVFLIAKTSANISLSMLADDLLLRHRSRTPRLSVTGQNNLRELEAVAFPCLLSSLTEQQRREETIGSRRKDPMTVRKIDVDLVLVRQLGAYEGVDDSGPLEQNLQDLEIRSQSSREVERAASATRALWSVMLEDVLRAKEEQQIWWKMAPTKAASGISSNYTDGCGGRGGGGGGGERKGAPTSSCIHMQISLAAYDNAVI</sequence>
<evidence type="ECO:0000313" key="3">
    <source>
        <dbReference type="Proteomes" id="UP000287651"/>
    </source>
</evidence>
<dbReference type="EMBL" id="AMZH03002196">
    <property type="protein sequence ID" value="RRT76437.1"/>
    <property type="molecule type" value="Genomic_DNA"/>
</dbReference>
<evidence type="ECO:0000313" key="2">
    <source>
        <dbReference type="EMBL" id="RRT76437.1"/>
    </source>
</evidence>
<dbReference type="AlphaFoldDB" id="A0A427AJI8"/>
<reference evidence="2 3" key="1">
    <citation type="journal article" date="2014" name="Agronomy (Basel)">
        <title>A Draft Genome Sequence for Ensete ventricosum, the Drought-Tolerant Tree Against Hunger.</title>
        <authorList>
            <person name="Harrison J."/>
            <person name="Moore K.A."/>
            <person name="Paszkiewicz K."/>
            <person name="Jones T."/>
            <person name="Grant M."/>
            <person name="Ambacheew D."/>
            <person name="Muzemil S."/>
            <person name="Studholme D.J."/>
        </authorList>
    </citation>
    <scope>NUCLEOTIDE SEQUENCE [LARGE SCALE GENOMIC DNA]</scope>
</reference>
<comment type="caution">
    <text evidence="2">The sequence shown here is derived from an EMBL/GenBank/DDBJ whole genome shotgun (WGS) entry which is preliminary data.</text>
</comment>
<gene>
    <name evidence="2" type="ORF">B296_00008606</name>
</gene>
<protein>
    <submittedName>
        <fullName evidence="2">Uncharacterized protein</fullName>
    </submittedName>
</protein>